<keyword evidence="2" id="KW-0472">Membrane</keyword>
<organism evidence="3 4">
    <name type="scientific">Tritonibacter scottomollicae</name>
    <name type="common">Epibacterium scottomollicae</name>
    <dbReference type="NCBI Taxonomy" id="483013"/>
    <lineage>
        <taxon>Bacteria</taxon>
        <taxon>Pseudomonadati</taxon>
        <taxon>Pseudomonadota</taxon>
        <taxon>Alphaproteobacteria</taxon>
        <taxon>Rhodobacterales</taxon>
        <taxon>Paracoccaceae</taxon>
        <taxon>Tritonibacter</taxon>
    </lineage>
</organism>
<evidence type="ECO:0000256" key="1">
    <source>
        <dbReference type="SAM" id="MobiDB-lite"/>
    </source>
</evidence>
<sequence>MTRQILEISKSLLGATLSTTLTVLNRSTTLFPFVVAANVLRLRIQTVFLSDMEIAVGADSARGATWYDTLATSMEPINLLPVVLVSLAAGIALAIFEAISKERMINTSGSAGAGRKDRNDWIRPATSVETNG</sequence>
<feature type="transmembrane region" description="Helical" evidence="2">
    <location>
        <begin position="77"/>
        <end position="96"/>
    </location>
</feature>
<gene>
    <name evidence="3" type="ORF">CLV89_11452</name>
</gene>
<evidence type="ECO:0000256" key="2">
    <source>
        <dbReference type="SAM" id="Phobius"/>
    </source>
</evidence>
<protein>
    <submittedName>
        <fullName evidence="3">Uncharacterized protein</fullName>
    </submittedName>
</protein>
<dbReference type="EMBL" id="PVUF01000014">
    <property type="protein sequence ID" value="PRZ45601.1"/>
    <property type="molecule type" value="Genomic_DNA"/>
</dbReference>
<feature type="region of interest" description="Disordered" evidence="1">
    <location>
        <begin position="108"/>
        <end position="132"/>
    </location>
</feature>
<evidence type="ECO:0000313" key="3">
    <source>
        <dbReference type="EMBL" id="PRZ45601.1"/>
    </source>
</evidence>
<keyword evidence="2" id="KW-1133">Transmembrane helix</keyword>
<keyword evidence="2" id="KW-0812">Transmembrane</keyword>
<dbReference type="Proteomes" id="UP000237718">
    <property type="component" value="Unassembled WGS sequence"/>
</dbReference>
<evidence type="ECO:0000313" key="4">
    <source>
        <dbReference type="Proteomes" id="UP000237718"/>
    </source>
</evidence>
<dbReference type="RefSeq" id="WP_106165020.1">
    <property type="nucleotide sequence ID" value="NZ_JBLWXK010000015.1"/>
</dbReference>
<dbReference type="AlphaFoldDB" id="A0A2T1AAH7"/>
<accession>A0A2T1AAH7</accession>
<comment type="caution">
    <text evidence="3">The sequence shown here is derived from an EMBL/GenBank/DDBJ whole genome shotgun (WGS) entry which is preliminary data.</text>
</comment>
<name>A0A2T1AAH7_TRISK</name>
<reference evidence="3 4" key="1">
    <citation type="submission" date="2018-03" db="EMBL/GenBank/DDBJ databases">
        <title>Genomic Encyclopedia of Archaeal and Bacterial Type Strains, Phase II (KMG-II): from individual species to whole genera.</title>
        <authorList>
            <person name="Goeker M."/>
        </authorList>
    </citation>
    <scope>NUCLEOTIDE SEQUENCE [LARGE SCALE GENOMIC DNA]</scope>
    <source>
        <strain evidence="3 4">DSM 25328</strain>
    </source>
</reference>
<proteinExistence type="predicted"/>